<comment type="caution">
    <text evidence="3">The sequence shown here is derived from an EMBL/GenBank/DDBJ whole genome shotgun (WGS) entry which is preliminary data.</text>
</comment>
<name>A0A2U2I4K8_9BURK</name>
<organism evidence="3 4">
    <name type="scientific">Massilia glaciei</name>
    <dbReference type="NCBI Taxonomy" id="1524097"/>
    <lineage>
        <taxon>Bacteria</taxon>
        <taxon>Pseudomonadati</taxon>
        <taxon>Pseudomonadota</taxon>
        <taxon>Betaproteobacteria</taxon>
        <taxon>Burkholderiales</taxon>
        <taxon>Oxalobacteraceae</taxon>
        <taxon>Telluria group</taxon>
        <taxon>Massilia</taxon>
    </lineage>
</organism>
<feature type="region of interest" description="Disordered" evidence="1">
    <location>
        <begin position="108"/>
        <end position="143"/>
    </location>
</feature>
<protein>
    <submittedName>
        <fullName evidence="3">Uncharacterized protein</fullName>
    </submittedName>
</protein>
<keyword evidence="2" id="KW-0472">Membrane</keyword>
<keyword evidence="4" id="KW-1185">Reference proteome</keyword>
<dbReference type="Proteomes" id="UP000241421">
    <property type="component" value="Unassembled WGS sequence"/>
</dbReference>
<keyword evidence="2" id="KW-0812">Transmembrane</keyword>
<reference evidence="3 4" key="1">
    <citation type="submission" date="2018-04" db="EMBL/GenBank/DDBJ databases">
        <title>Massilia violaceinigra sp. nov., a novel purple-pigmented bacterium isolated from Tianshan glacier, Xinjiang, China.</title>
        <authorList>
            <person name="Wang H."/>
        </authorList>
    </citation>
    <scope>NUCLEOTIDE SEQUENCE [LARGE SCALE GENOMIC DNA]</scope>
    <source>
        <strain evidence="3 4">B448-2</strain>
    </source>
</reference>
<sequence>MQTSLTDDLAGYGRGRTPGMPMLRLGIVVALHALLFAWWRMGVPAAPPDDPNRPAMVYINAAKPPPAPAPEPKKMPPPPSAAVRVPRVPRVPEPVHEPVPLWSPPTVMVAPEPEPEPEPANDAAQPSLAERARSGAGRADRELRAGERKVGGAAPLAGPDKFAVAVQSAFKPRATTMEDISTADGRRMTRVRGRGFSYCIVEEANQMVRGNDIFKNKQGKQVNCPN</sequence>
<evidence type="ECO:0000256" key="2">
    <source>
        <dbReference type="SAM" id="Phobius"/>
    </source>
</evidence>
<feature type="transmembrane region" description="Helical" evidence="2">
    <location>
        <begin position="21"/>
        <end position="39"/>
    </location>
</feature>
<proteinExistence type="predicted"/>
<dbReference type="AlphaFoldDB" id="A0A2U2I4K8"/>
<accession>A0A2U2I4K8</accession>
<gene>
    <name evidence="3" type="ORF">C7C56_006350</name>
</gene>
<feature type="compositionally biased region" description="Basic and acidic residues" evidence="1">
    <location>
        <begin position="130"/>
        <end position="143"/>
    </location>
</feature>
<keyword evidence="2" id="KW-1133">Transmembrane helix</keyword>
<dbReference type="EMBL" id="PXWF02000083">
    <property type="protein sequence ID" value="PWF54559.1"/>
    <property type="molecule type" value="Genomic_DNA"/>
</dbReference>
<evidence type="ECO:0000256" key="1">
    <source>
        <dbReference type="SAM" id="MobiDB-lite"/>
    </source>
</evidence>
<dbReference type="RefSeq" id="WP_106756623.1">
    <property type="nucleotide sequence ID" value="NZ_PXWF02000083.1"/>
</dbReference>
<evidence type="ECO:0000313" key="3">
    <source>
        <dbReference type="EMBL" id="PWF54559.1"/>
    </source>
</evidence>
<evidence type="ECO:0000313" key="4">
    <source>
        <dbReference type="Proteomes" id="UP000241421"/>
    </source>
</evidence>